<reference evidence="3 4" key="1">
    <citation type="journal article" date="2018" name="Nat. Ecol. Evol.">
        <title>Genomic signatures of mitonuclear coevolution across populations of Tigriopus californicus.</title>
        <authorList>
            <person name="Barreto F.S."/>
            <person name="Watson E.T."/>
            <person name="Lima T.G."/>
            <person name="Willett C.S."/>
            <person name="Edmands S."/>
            <person name="Li W."/>
            <person name="Burton R.S."/>
        </authorList>
    </citation>
    <scope>NUCLEOTIDE SEQUENCE [LARGE SCALE GENOMIC DNA]</scope>
    <source>
        <strain evidence="3 4">San Diego</strain>
    </source>
</reference>
<dbReference type="SUPFAM" id="SSF51556">
    <property type="entry name" value="Metallo-dependent hydrolases"/>
    <property type="match status" value="1"/>
</dbReference>
<evidence type="ECO:0000256" key="2">
    <source>
        <dbReference type="SAM" id="MobiDB-lite"/>
    </source>
</evidence>
<accession>A0A553NYU7</accession>
<sequence length="301" mass="34374">MMPTFTAKSSSYQFREKSGYHNRSHNHHPLPVKHGLESSLELEPSVRVIYGCHPHFANEFDHYAKLTLENALKRPNVVGLGEIGLDYSGKNTCSRIIQQRAFRCQLEMGMKLRLPFCLHIRDADEDGMAVLEEVKFESDCPLTNSHPGFAIHTAAQVAALKKMSLKEVLKATRTNVAEIYRIEPMITRPQTRKATKPEPKYAKSSFFESSLTMRTFRFETVLSSDEEQVTASKRCSMTFSGKEPKLTKVSKARELERQSELPLRKKKRKSKDKTCEDSSKGKSSKSKVQHAVRPEFKKKKH</sequence>
<feature type="region of interest" description="Disordered" evidence="2">
    <location>
        <begin position="242"/>
        <end position="301"/>
    </location>
</feature>
<keyword evidence="4" id="KW-1185">Reference proteome</keyword>
<feature type="compositionally biased region" description="Basic and acidic residues" evidence="2">
    <location>
        <begin position="242"/>
        <end position="263"/>
    </location>
</feature>
<dbReference type="PANTHER" id="PTHR46363">
    <property type="entry name" value="DEOXYRIBONUCLEASE TATDN2-RELATED"/>
    <property type="match status" value="1"/>
</dbReference>
<dbReference type="Pfam" id="PF01026">
    <property type="entry name" value="TatD_DNase"/>
    <property type="match status" value="1"/>
</dbReference>
<dbReference type="Gene3D" id="3.20.20.140">
    <property type="entry name" value="Metal-dependent hydrolases"/>
    <property type="match status" value="2"/>
</dbReference>
<dbReference type="GO" id="GO:0016788">
    <property type="term" value="F:hydrolase activity, acting on ester bonds"/>
    <property type="evidence" value="ECO:0007669"/>
    <property type="project" value="InterPro"/>
</dbReference>
<dbReference type="Proteomes" id="UP000318571">
    <property type="component" value="Chromosome 9"/>
</dbReference>
<evidence type="ECO:0000313" key="3">
    <source>
        <dbReference type="EMBL" id="TRY70609.1"/>
    </source>
</evidence>
<dbReference type="STRING" id="6832.A0A553NYU7"/>
<dbReference type="InterPro" id="IPR032466">
    <property type="entry name" value="Metal_Hydrolase"/>
</dbReference>
<comment type="caution">
    <text evidence="3">The sequence shown here is derived from an EMBL/GenBank/DDBJ whole genome shotgun (WGS) entry which is preliminary data.</text>
</comment>
<proteinExistence type="inferred from homology"/>
<evidence type="ECO:0000313" key="4">
    <source>
        <dbReference type="Proteomes" id="UP000318571"/>
    </source>
</evidence>
<dbReference type="InterPro" id="IPR001130">
    <property type="entry name" value="TatD-like"/>
</dbReference>
<gene>
    <name evidence="3" type="ORF">TCAL_02322</name>
</gene>
<dbReference type="EMBL" id="VCGU01000009">
    <property type="protein sequence ID" value="TRY70609.1"/>
    <property type="molecule type" value="Genomic_DNA"/>
</dbReference>
<dbReference type="AlphaFoldDB" id="A0A553NYU7"/>
<feature type="compositionally biased region" description="Basic residues" evidence="2">
    <location>
        <begin position="282"/>
        <end position="301"/>
    </location>
</feature>
<name>A0A553NYU7_TIGCA</name>
<comment type="similarity">
    <text evidence="1">Belongs to the metallo-dependent hydrolases superfamily. TatD-type hydrolase family.</text>
</comment>
<evidence type="ECO:0000256" key="1">
    <source>
        <dbReference type="ARBA" id="ARBA00009275"/>
    </source>
</evidence>
<dbReference type="PANTHER" id="PTHR46363:SF1">
    <property type="entry name" value="DEOXYRIBONUCLEASE TATDN2-RELATED"/>
    <property type="match status" value="1"/>
</dbReference>
<protein>
    <submittedName>
        <fullName evidence="3">Uncharacterized protein</fullName>
    </submittedName>
</protein>
<organism evidence="3 4">
    <name type="scientific">Tigriopus californicus</name>
    <name type="common">Marine copepod</name>
    <dbReference type="NCBI Taxonomy" id="6832"/>
    <lineage>
        <taxon>Eukaryota</taxon>
        <taxon>Metazoa</taxon>
        <taxon>Ecdysozoa</taxon>
        <taxon>Arthropoda</taxon>
        <taxon>Crustacea</taxon>
        <taxon>Multicrustacea</taxon>
        <taxon>Hexanauplia</taxon>
        <taxon>Copepoda</taxon>
        <taxon>Harpacticoida</taxon>
        <taxon>Harpacticidae</taxon>
        <taxon>Tigriopus</taxon>
    </lineage>
</organism>